<dbReference type="InterPro" id="IPR001611">
    <property type="entry name" value="Leu-rich_rpt"/>
</dbReference>
<dbReference type="InterPro" id="IPR052394">
    <property type="entry name" value="LRR-containing"/>
</dbReference>
<dbReference type="SUPFAM" id="SSF52047">
    <property type="entry name" value="RNI-like"/>
    <property type="match status" value="1"/>
</dbReference>
<dbReference type="AlphaFoldDB" id="A0A177WEI7"/>
<dbReference type="VEuPathDB" id="FungiDB:BDEG_22441"/>
<proteinExistence type="predicted"/>
<gene>
    <name evidence="2" type="ORF">BDEG_22441</name>
</gene>
<dbReference type="SMART" id="SM00368">
    <property type="entry name" value="LRR_RI"/>
    <property type="match status" value="6"/>
</dbReference>
<organism evidence="2 3">
    <name type="scientific">Batrachochytrium dendrobatidis (strain JEL423)</name>
    <dbReference type="NCBI Taxonomy" id="403673"/>
    <lineage>
        <taxon>Eukaryota</taxon>
        <taxon>Fungi</taxon>
        <taxon>Fungi incertae sedis</taxon>
        <taxon>Chytridiomycota</taxon>
        <taxon>Chytridiomycota incertae sedis</taxon>
        <taxon>Chytridiomycetes</taxon>
        <taxon>Rhizophydiales</taxon>
        <taxon>Rhizophydiales incertae sedis</taxon>
        <taxon>Batrachochytrium</taxon>
    </lineage>
</organism>
<dbReference type="EMBL" id="DS022301">
    <property type="protein sequence ID" value="OAJ38528.1"/>
    <property type="molecule type" value="Genomic_DNA"/>
</dbReference>
<evidence type="ECO:0000313" key="2">
    <source>
        <dbReference type="EMBL" id="OAJ38528.1"/>
    </source>
</evidence>
<accession>A0A177WEI7</accession>
<dbReference type="PANTHER" id="PTHR24114">
    <property type="entry name" value="LEUCINE RICH REPEAT FAMILY PROTEIN"/>
    <property type="match status" value="1"/>
</dbReference>
<dbReference type="PANTHER" id="PTHR24114:SF2">
    <property type="entry name" value="F-BOX DOMAIN-CONTAINING PROTEIN-RELATED"/>
    <property type="match status" value="1"/>
</dbReference>
<dbReference type="eggNOG" id="KOG4308">
    <property type="taxonomic scope" value="Eukaryota"/>
</dbReference>
<dbReference type="Proteomes" id="UP000077115">
    <property type="component" value="Unassembled WGS sequence"/>
</dbReference>
<name>A0A177WEI7_BATDL</name>
<evidence type="ECO:0000313" key="3">
    <source>
        <dbReference type="Proteomes" id="UP000077115"/>
    </source>
</evidence>
<feature type="compositionally biased region" description="Low complexity" evidence="1">
    <location>
        <begin position="41"/>
        <end position="76"/>
    </location>
</feature>
<sequence>MQHEDIDKNIIKDSEKTLDSALGVLDEHQIAQSTTISASTATAKKNLKPAKPANTNPVVASTKKPPTSAKKSTSAAGNGKLNALVNATRKTKKGLVQQVTQGVAGTNVQAKMISGTITEMGGEDDASLGDQPMRDEKGNIIKQRDDQTGLLQEEDSEMGDSDLDIDEIIHRKEVHDSYTYSCKMLGIVPVSCIVKRAGQQEISMPHHGLGARGAQALAQVLQTDTTLIRLDLTNNFIEGGGAYIGESLKLNRTLTFLNLGDNQMGSASGKAIAGMMAENTTLKTVILRGNKFGDKEATLLAEGLKRNSTLEVLDISHNQIGDLGGIAFGSALAVNETLRDLNVSWNELRSRGTTAMFSGAKESNSLVGLNIQYNGIGENGTAVSLFLARNTSVTHLDIGCSDASMAIISKALETNRKYMYYWA</sequence>
<feature type="region of interest" description="Disordered" evidence="1">
    <location>
        <begin position="41"/>
        <end position="78"/>
    </location>
</feature>
<dbReference type="STRING" id="403673.A0A177WEI7"/>
<dbReference type="PROSITE" id="PS51450">
    <property type="entry name" value="LRR"/>
    <property type="match status" value="1"/>
</dbReference>
<dbReference type="Gene3D" id="3.80.10.10">
    <property type="entry name" value="Ribonuclease Inhibitor"/>
    <property type="match status" value="2"/>
</dbReference>
<dbReference type="Pfam" id="PF13516">
    <property type="entry name" value="LRR_6"/>
    <property type="match status" value="4"/>
</dbReference>
<reference evidence="2 3" key="2">
    <citation type="submission" date="2016-05" db="EMBL/GenBank/DDBJ databases">
        <title>Lineage-specific infection strategies underlie the spectrum of fungal disease in amphibians.</title>
        <authorList>
            <person name="Cuomo C.A."/>
            <person name="Farrer R.A."/>
            <person name="James T."/>
            <person name="Longcore J."/>
            <person name="Birren B."/>
        </authorList>
    </citation>
    <scope>NUCLEOTIDE SEQUENCE [LARGE SCALE GENOMIC DNA]</scope>
    <source>
        <strain evidence="2 3">JEL423</strain>
    </source>
</reference>
<reference evidence="2 3" key="1">
    <citation type="submission" date="2006-10" db="EMBL/GenBank/DDBJ databases">
        <title>The Genome Sequence of Batrachochytrium dendrobatidis JEL423.</title>
        <authorList>
            <consortium name="The Broad Institute Genome Sequencing Platform"/>
            <person name="Birren B."/>
            <person name="Lander E."/>
            <person name="Galagan J."/>
            <person name="Cuomo C."/>
            <person name="Devon K."/>
            <person name="Jaffe D."/>
            <person name="Butler J."/>
            <person name="Alvarez P."/>
            <person name="Gnerre S."/>
            <person name="Grabherr M."/>
            <person name="Kleber M."/>
            <person name="Mauceli E."/>
            <person name="Brockman W."/>
            <person name="Young S."/>
            <person name="LaButti K."/>
            <person name="Sykes S."/>
            <person name="DeCaprio D."/>
            <person name="Crawford M."/>
            <person name="Koehrsen M."/>
            <person name="Engels R."/>
            <person name="Montgomery P."/>
            <person name="Pearson M."/>
            <person name="Howarth C."/>
            <person name="Larson L."/>
            <person name="White J."/>
            <person name="O'Leary S."/>
            <person name="Kodira C."/>
            <person name="Zeng Q."/>
            <person name="Yandava C."/>
            <person name="Alvarado L."/>
            <person name="Longcore J."/>
            <person name="James T."/>
        </authorList>
    </citation>
    <scope>NUCLEOTIDE SEQUENCE [LARGE SCALE GENOMIC DNA]</scope>
    <source>
        <strain evidence="2 3">JEL423</strain>
    </source>
</reference>
<protein>
    <submittedName>
        <fullName evidence="2">Uncharacterized protein</fullName>
    </submittedName>
</protein>
<dbReference type="InterPro" id="IPR032675">
    <property type="entry name" value="LRR_dom_sf"/>
</dbReference>
<evidence type="ECO:0000256" key="1">
    <source>
        <dbReference type="SAM" id="MobiDB-lite"/>
    </source>
</evidence>
<dbReference type="OrthoDB" id="120976at2759"/>